<keyword evidence="6 13" id="KW-0456">Lyase</keyword>
<evidence type="ECO:0000256" key="5">
    <source>
        <dbReference type="ARBA" id="ARBA00022532"/>
    </source>
</evidence>
<dbReference type="GO" id="GO:0046872">
    <property type="term" value="F:metal ion binding"/>
    <property type="evidence" value="ECO:0007669"/>
    <property type="project" value="UniProtKB-KW"/>
</dbReference>
<dbReference type="NCBIfam" id="NF011645">
    <property type="entry name" value="PRK15063.1"/>
    <property type="match status" value="1"/>
</dbReference>
<evidence type="ECO:0000256" key="4">
    <source>
        <dbReference type="ARBA" id="ARBA00022435"/>
    </source>
</evidence>
<evidence type="ECO:0000256" key="2">
    <source>
        <dbReference type="ARBA" id="ARBA00005704"/>
    </source>
</evidence>
<keyword evidence="14" id="KW-1185">Reference proteome</keyword>
<dbReference type="FunFam" id="3.20.20.60:FF:000005">
    <property type="entry name" value="Isocitrate lyase"/>
    <property type="match status" value="1"/>
</dbReference>
<dbReference type="EC" id="4.1.3.1" evidence="3 8"/>
<keyword evidence="4" id="KW-0329">Glyoxylate bypass</keyword>
<dbReference type="InterPro" id="IPR018523">
    <property type="entry name" value="Isocitrate_lyase_ph_CS"/>
</dbReference>
<evidence type="ECO:0000256" key="7">
    <source>
        <dbReference type="ARBA" id="ARBA00023531"/>
    </source>
</evidence>
<dbReference type="InterPro" id="IPR039556">
    <property type="entry name" value="ICL/PEPM"/>
</dbReference>
<dbReference type="PIRSF" id="PIRSF001362">
    <property type="entry name" value="Isocit_lyase"/>
    <property type="match status" value="1"/>
</dbReference>
<dbReference type="InterPro" id="IPR040442">
    <property type="entry name" value="Pyrv_kinase-like_dom_sf"/>
</dbReference>
<evidence type="ECO:0000313" key="14">
    <source>
        <dbReference type="Proteomes" id="UP000434639"/>
    </source>
</evidence>
<dbReference type="RefSeq" id="WP_155111858.1">
    <property type="nucleotide sequence ID" value="NZ_WMIB01000005.1"/>
</dbReference>
<evidence type="ECO:0000256" key="8">
    <source>
        <dbReference type="NCBIfam" id="TIGR01346"/>
    </source>
</evidence>
<name>A0A7X2S4Z0_9BACI</name>
<dbReference type="PANTHER" id="PTHR21631">
    <property type="entry name" value="ISOCITRATE LYASE/MALATE SYNTHASE"/>
    <property type="match status" value="1"/>
</dbReference>
<dbReference type="PANTHER" id="PTHR21631:SF3">
    <property type="entry name" value="BIFUNCTIONAL GLYOXYLATE CYCLE PROTEIN"/>
    <property type="match status" value="1"/>
</dbReference>
<dbReference type="GO" id="GO:0004451">
    <property type="term" value="F:isocitrate lyase activity"/>
    <property type="evidence" value="ECO:0007669"/>
    <property type="project" value="UniProtKB-UniRule"/>
</dbReference>
<dbReference type="OrthoDB" id="8629576at2"/>
<feature type="binding site" evidence="11">
    <location>
        <position position="149"/>
    </location>
    <ligand>
        <name>Mg(2+)</name>
        <dbReference type="ChEBI" id="CHEBI:18420"/>
    </ligand>
</feature>
<evidence type="ECO:0000256" key="6">
    <source>
        <dbReference type="ARBA" id="ARBA00023239"/>
    </source>
</evidence>
<feature type="binding site" evidence="10">
    <location>
        <begin position="309"/>
        <end position="313"/>
    </location>
    <ligand>
        <name>substrate</name>
    </ligand>
</feature>
<evidence type="ECO:0000256" key="11">
    <source>
        <dbReference type="PIRSR" id="PIRSR001362-3"/>
    </source>
</evidence>
<feature type="compositionally biased region" description="Low complexity" evidence="12">
    <location>
        <begin position="404"/>
        <end position="413"/>
    </location>
</feature>
<protein>
    <recommendedName>
        <fullName evidence="3 8">Isocitrate lyase</fullName>
        <ecNumber evidence="3 8">4.1.3.1</ecNumber>
    </recommendedName>
</protein>
<gene>
    <name evidence="13" type="primary">aceA</name>
    <name evidence="13" type="ORF">GKZ89_07885</name>
</gene>
<comment type="similarity">
    <text evidence="2">Belongs to the isocitrate lyase/PEP mutase superfamily. Isocitrate lyase family.</text>
</comment>
<feature type="binding site" evidence="10">
    <location>
        <begin position="188"/>
        <end position="189"/>
    </location>
    <ligand>
        <name>substrate</name>
    </ligand>
</feature>
<keyword evidence="11" id="KW-0460">Magnesium</keyword>
<feature type="binding site" evidence="10">
    <location>
        <begin position="88"/>
        <end position="90"/>
    </location>
    <ligand>
        <name>substrate</name>
    </ligand>
</feature>
<evidence type="ECO:0000313" key="13">
    <source>
        <dbReference type="EMBL" id="MTH53333.1"/>
    </source>
</evidence>
<comment type="cofactor">
    <cofactor evidence="11">
        <name>Mg(2+)</name>
        <dbReference type="ChEBI" id="CHEBI:18420"/>
    </cofactor>
    <text evidence="11">Can also use Mn(2+) ion.</text>
</comment>
<sequence length="431" mass="47589">MGRNERIEELKGQWEKESRWQGVKRPYSAEEVIRLRGSLDIEHTLARRGSEKLWQLVNEEEYVHALGALTGNQAVQQVKAGLKAIYLSGWQVAADANLSGHMYPDQSLYPANSVPSVVKRINQALQRADQIQFLEGEGDVDWFAPIVADAEAGFGGQLNVFELMKGMIEAGAAAVHFEDQLSSEKKCGHLGGKVLLPTQTAVKNLISARLAADVMGVPTLIIARTDADAADLITSDVDPADHPFITGERTPEGFFRTKPGIDQAIARGLAYAPYADLVWCETSEPNLEQAQQFADAIHEKFPGKLLAYNCSPSFNWKKKLDDKTIANFQREIGRMGYKFQFVTLAGFHALNHSMFELARKYRDHGMAAYSELQQAEFGSEQYGYTATRHQREVGTGYFDEVSQTVSGGTSSTTALKGSTEAEQFAGERTTV</sequence>
<dbReference type="InterPro" id="IPR015813">
    <property type="entry name" value="Pyrv/PenolPyrv_kinase-like_dom"/>
</dbReference>
<comment type="caution">
    <text evidence="13">The sequence shown here is derived from an EMBL/GenBank/DDBJ whole genome shotgun (WGS) entry which is preliminary data.</text>
</comment>
<dbReference type="GO" id="GO:0006099">
    <property type="term" value="P:tricarboxylic acid cycle"/>
    <property type="evidence" value="ECO:0007669"/>
    <property type="project" value="UniProtKB-UniRule"/>
</dbReference>
<reference evidence="13 14" key="1">
    <citation type="journal article" date="2017" name="Int. J. Syst. Evol. Microbiol.">
        <title>Bacillus mangrovi sp. nov., isolated from a sediment sample from a mangrove forest.</title>
        <authorList>
            <person name="Gupta V."/>
            <person name="Singh P.K."/>
            <person name="Korpole S."/>
            <person name="Tanuku N.R.S."/>
            <person name="Pinnaka A.K."/>
        </authorList>
    </citation>
    <scope>NUCLEOTIDE SEQUENCE [LARGE SCALE GENOMIC DNA]</scope>
    <source>
        <strain evidence="13 14">KCTC 33872</strain>
    </source>
</reference>
<dbReference type="Proteomes" id="UP000434639">
    <property type="component" value="Unassembled WGS sequence"/>
</dbReference>
<keyword evidence="5" id="KW-0816">Tricarboxylic acid cycle</keyword>
<comment type="pathway">
    <text evidence="1">Carbohydrate metabolism; glyoxylate cycle; (S)-malate from isocitrate: step 1/2.</text>
</comment>
<keyword evidence="11" id="KW-0479">Metal-binding</keyword>
<feature type="active site" description="Proton acceptor" evidence="9">
    <location>
        <position position="187"/>
    </location>
</feature>
<dbReference type="NCBIfam" id="TIGR01346">
    <property type="entry name" value="isocit_lyase"/>
    <property type="match status" value="1"/>
</dbReference>
<dbReference type="GO" id="GO:0006097">
    <property type="term" value="P:glyoxylate cycle"/>
    <property type="evidence" value="ECO:0007669"/>
    <property type="project" value="UniProtKB-KW"/>
</dbReference>
<feature type="region of interest" description="Disordered" evidence="12">
    <location>
        <begin position="404"/>
        <end position="431"/>
    </location>
</feature>
<dbReference type="SUPFAM" id="SSF51621">
    <property type="entry name" value="Phosphoenolpyruvate/pyruvate domain"/>
    <property type="match status" value="1"/>
</dbReference>
<evidence type="ECO:0000256" key="12">
    <source>
        <dbReference type="SAM" id="MobiDB-lite"/>
    </source>
</evidence>
<feature type="binding site" evidence="10">
    <location>
        <position position="224"/>
    </location>
    <ligand>
        <name>substrate</name>
    </ligand>
</feature>
<evidence type="ECO:0000256" key="10">
    <source>
        <dbReference type="PIRSR" id="PIRSR001362-2"/>
    </source>
</evidence>
<evidence type="ECO:0000256" key="9">
    <source>
        <dbReference type="PIRSR" id="PIRSR001362-1"/>
    </source>
</evidence>
<evidence type="ECO:0000256" key="3">
    <source>
        <dbReference type="ARBA" id="ARBA00012909"/>
    </source>
</evidence>
<dbReference type="Gene3D" id="3.20.20.60">
    <property type="entry name" value="Phosphoenolpyruvate-binding domains"/>
    <property type="match status" value="1"/>
</dbReference>
<proteinExistence type="inferred from homology"/>
<dbReference type="EMBL" id="WMIB01000005">
    <property type="protein sequence ID" value="MTH53333.1"/>
    <property type="molecule type" value="Genomic_DNA"/>
</dbReference>
<dbReference type="PROSITE" id="PS00161">
    <property type="entry name" value="ISOCITRATE_LYASE"/>
    <property type="match status" value="1"/>
</dbReference>
<dbReference type="CDD" id="cd00377">
    <property type="entry name" value="ICL_PEPM"/>
    <property type="match status" value="1"/>
</dbReference>
<comment type="catalytic activity">
    <reaction evidence="7">
        <text>D-threo-isocitrate = glyoxylate + succinate</text>
        <dbReference type="Rhea" id="RHEA:13245"/>
        <dbReference type="ChEBI" id="CHEBI:15562"/>
        <dbReference type="ChEBI" id="CHEBI:30031"/>
        <dbReference type="ChEBI" id="CHEBI:36655"/>
        <dbReference type="EC" id="4.1.3.1"/>
    </reaction>
</comment>
<dbReference type="AlphaFoldDB" id="A0A7X2S4Z0"/>
<accession>A0A7X2S4Z0</accession>
<dbReference type="InterPro" id="IPR006254">
    <property type="entry name" value="Isocitrate_lyase"/>
</dbReference>
<dbReference type="Pfam" id="PF00463">
    <property type="entry name" value="ICL"/>
    <property type="match status" value="2"/>
</dbReference>
<evidence type="ECO:0000256" key="1">
    <source>
        <dbReference type="ARBA" id="ARBA00004793"/>
    </source>
</evidence>
<organism evidence="13 14">
    <name type="scientific">Metabacillus mangrovi</name>
    <dbReference type="NCBI Taxonomy" id="1491830"/>
    <lineage>
        <taxon>Bacteria</taxon>
        <taxon>Bacillati</taxon>
        <taxon>Bacillota</taxon>
        <taxon>Bacilli</taxon>
        <taxon>Bacillales</taxon>
        <taxon>Bacillaceae</taxon>
        <taxon>Metabacillus</taxon>
    </lineage>
</organism>
<feature type="binding site" evidence="10">
    <location>
        <position position="343"/>
    </location>
    <ligand>
        <name>substrate</name>
    </ligand>
</feature>